<comment type="caution">
    <text evidence="1">The sequence shown here is derived from an EMBL/GenBank/DDBJ whole genome shotgun (WGS) entry which is preliminary data.</text>
</comment>
<gene>
    <name evidence="1" type="ORF">AWP47_18810</name>
</gene>
<evidence type="ECO:0000313" key="2">
    <source>
        <dbReference type="Proteomes" id="UP000185794"/>
    </source>
</evidence>
<protein>
    <submittedName>
        <fullName evidence="1">Uncharacterized protein</fullName>
    </submittedName>
</protein>
<organism evidence="1 2">
    <name type="scientific">Escherichia coli</name>
    <dbReference type="NCBI Taxonomy" id="562"/>
    <lineage>
        <taxon>Bacteria</taxon>
        <taxon>Pseudomonadati</taxon>
        <taxon>Pseudomonadota</taxon>
        <taxon>Gammaproteobacteria</taxon>
        <taxon>Enterobacterales</taxon>
        <taxon>Enterobacteriaceae</taxon>
        <taxon>Escherichia</taxon>
    </lineage>
</organism>
<proteinExistence type="predicted"/>
<evidence type="ECO:0000313" key="1">
    <source>
        <dbReference type="EMBL" id="OKV07749.1"/>
    </source>
</evidence>
<dbReference type="Proteomes" id="UP000185794">
    <property type="component" value="Unassembled WGS sequence"/>
</dbReference>
<sequence>MDSAKSGTESVNCPVDGFLCDMNHINIGGREVIDVIYITKYLCKKATRRRFSLKMAFKCE</sequence>
<dbReference type="EMBL" id="LRKC01000144">
    <property type="protein sequence ID" value="OKV07749.1"/>
    <property type="molecule type" value="Genomic_DNA"/>
</dbReference>
<reference evidence="1 2" key="1">
    <citation type="journal article" date="2017" name="Front. Cell. Infect. Microbiol.">
        <title>Chaperone-usher pili loci of human colonization factor-negative enterotoxigenic Escherichia coli.</title>
        <authorList>
            <person name="Del Canto F."/>
            <person name="Vidal R."/>
            <person name="Stine O.C."/>
            <person name="Pop M."/>
        </authorList>
    </citation>
    <scope>NUCLEOTIDE SEQUENCE [LARGE SCALE GENOMIC DNA]</scope>
    <source>
        <strain evidence="1 2">700324</strain>
    </source>
</reference>
<accession>A0A1Q6B917</accession>
<name>A0A1Q6B917_ECOLX</name>
<dbReference type="AlphaFoldDB" id="A0A1Q6B917"/>